<proteinExistence type="predicted"/>
<dbReference type="InterPro" id="IPR009057">
    <property type="entry name" value="Homeodomain-like_sf"/>
</dbReference>
<dbReference type="SUPFAM" id="SSF46689">
    <property type="entry name" value="Homeodomain-like"/>
    <property type="match status" value="1"/>
</dbReference>
<evidence type="ECO:0000256" key="3">
    <source>
        <dbReference type="ARBA" id="ARBA00023163"/>
    </source>
</evidence>
<protein>
    <recommendedName>
        <fullName evidence="4">HTH araC/xylS-type domain-containing protein</fullName>
    </recommendedName>
</protein>
<dbReference type="EMBL" id="LYPC01000020">
    <property type="protein sequence ID" value="OCT14166.1"/>
    <property type="molecule type" value="Genomic_DNA"/>
</dbReference>
<dbReference type="PRINTS" id="PR00032">
    <property type="entry name" value="HTHARAC"/>
</dbReference>
<evidence type="ECO:0000313" key="6">
    <source>
        <dbReference type="Proteomes" id="UP000093309"/>
    </source>
</evidence>
<evidence type="ECO:0000256" key="1">
    <source>
        <dbReference type="ARBA" id="ARBA00023015"/>
    </source>
</evidence>
<dbReference type="STRING" id="512399.A8709_25330"/>
<keyword evidence="6" id="KW-1185">Reference proteome</keyword>
<keyword evidence="2" id="KW-0238">DNA-binding</keyword>
<dbReference type="PROSITE" id="PS01124">
    <property type="entry name" value="HTH_ARAC_FAMILY_2"/>
    <property type="match status" value="1"/>
</dbReference>
<organism evidence="5 6">
    <name type="scientific">Paenibacillus pectinilyticus</name>
    <dbReference type="NCBI Taxonomy" id="512399"/>
    <lineage>
        <taxon>Bacteria</taxon>
        <taxon>Bacillati</taxon>
        <taxon>Bacillota</taxon>
        <taxon>Bacilli</taxon>
        <taxon>Bacillales</taxon>
        <taxon>Paenibacillaceae</taxon>
        <taxon>Paenibacillus</taxon>
    </lineage>
</organism>
<dbReference type="RefSeq" id="WP_065853019.1">
    <property type="nucleotide sequence ID" value="NZ_LYPC01000020.1"/>
</dbReference>
<name>A0A1C1A0U2_9BACL</name>
<reference evidence="6" key="1">
    <citation type="submission" date="2016-05" db="EMBL/GenBank/DDBJ databases">
        <title>Paenibacillus oryzae. sp. nov., isolated from the rice root.</title>
        <authorList>
            <person name="Zhang J."/>
            <person name="Zhang X."/>
        </authorList>
    </citation>
    <scope>NUCLEOTIDE SEQUENCE [LARGE SCALE GENOMIC DNA]</scope>
    <source>
        <strain evidence="6">KCTC13222</strain>
    </source>
</reference>
<evidence type="ECO:0000313" key="5">
    <source>
        <dbReference type="EMBL" id="OCT14166.1"/>
    </source>
</evidence>
<evidence type="ECO:0000256" key="2">
    <source>
        <dbReference type="ARBA" id="ARBA00023125"/>
    </source>
</evidence>
<dbReference type="AlphaFoldDB" id="A0A1C1A0U2"/>
<keyword evidence="3" id="KW-0804">Transcription</keyword>
<feature type="domain" description="HTH araC/xylS-type" evidence="4">
    <location>
        <begin position="25"/>
        <end position="72"/>
    </location>
</feature>
<dbReference type="OrthoDB" id="1050625at2"/>
<comment type="caution">
    <text evidence="5">The sequence shown here is derived from an EMBL/GenBank/DDBJ whole genome shotgun (WGS) entry which is preliminary data.</text>
</comment>
<dbReference type="InterPro" id="IPR020449">
    <property type="entry name" value="Tscrpt_reg_AraC-type_HTH"/>
</dbReference>
<gene>
    <name evidence="5" type="ORF">A8709_25330</name>
</gene>
<accession>A0A1C1A0U2</accession>
<dbReference type="GO" id="GO:0043565">
    <property type="term" value="F:sequence-specific DNA binding"/>
    <property type="evidence" value="ECO:0007669"/>
    <property type="project" value="InterPro"/>
</dbReference>
<sequence length="115" mass="13553">MEQLFSCFHGLAKMLLDGENGYQLIHRAMLLMENPKLKLCEVAKQVGYNDEYYFIRKFKQLVGIPPATYMKNRQRKVAAYSFANIGQLLALKIEPFAAPMDHYWTDMYRRNRRLA</sequence>
<dbReference type="Gene3D" id="1.10.10.60">
    <property type="entry name" value="Homeodomain-like"/>
    <property type="match status" value="1"/>
</dbReference>
<dbReference type="Proteomes" id="UP000093309">
    <property type="component" value="Unassembled WGS sequence"/>
</dbReference>
<dbReference type="GO" id="GO:0003700">
    <property type="term" value="F:DNA-binding transcription factor activity"/>
    <property type="evidence" value="ECO:0007669"/>
    <property type="project" value="InterPro"/>
</dbReference>
<dbReference type="InterPro" id="IPR018060">
    <property type="entry name" value="HTH_AraC"/>
</dbReference>
<keyword evidence="1" id="KW-0805">Transcription regulation</keyword>
<evidence type="ECO:0000259" key="4">
    <source>
        <dbReference type="PROSITE" id="PS01124"/>
    </source>
</evidence>